<organism evidence="1 2">
    <name type="scientific">Hibiscus sabdariffa</name>
    <name type="common">roselle</name>
    <dbReference type="NCBI Taxonomy" id="183260"/>
    <lineage>
        <taxon>Eukaryota</taxon>
        <taxon>Viridiplantae</taxon>
        <taxon>Streptophyta</taxon>
        <taxon>Embryophyta</taxon>
        <taxon>Tracheophyta</taxon>
        <taxon>Spermatophyta</taxon>
        <taxon>Magnoliopsida</taxon>
        <taxon>eudicotyledons</taxon>
        <taxon>Gunneridae</taxon>
        <taxon>Pentapetalae</taxon>
        <taxon>rosids</taxon>
        <taxon>malvids</taxon>
        <taxon>Malvales</taxon>
        <taxon>Malvaceae</taxon>
        <taxon>Malvoideae</taxon>
        <taxon>Hibiscus</taxon>
    </lineage>
</organism>
<name>A0ABR2BD61_9ROSI</name>
<dbReference type="PANTHER" id="PTHR31425:SF50">
    <property type="entry name" value="FT-INTERACTING PROTEIN 3-RELATED"/>
    <property type="match status" value="1"/>
</dbReference>
<keyword evidence="2" id="KW-1185">Reference proteome</keyword>
<evidence type="ECO:0000313" key="1">
    <source>
        <dbReference type="EMBL" id="KAK8505053.1"/>
    </source>
</evidence>
<dbReference type="InterPro" id="IPR047259">
    <property type="entry name" value="QUIRKY-like"/>
</dbReference>
<dbReference type="Proteomes" id="UP001472677">
    <property type="component" value="Unassembled WGS sequence"/>
</dbReference>
<dbReference type="EMBL" id="JBBPBM010000131">
    <property type="protein sequence ID" value="KAK8505053.1"/>
    <property type="molecule type" value="Genomic_DNA"/>
</dbReference>
<sequence length="90" mass="10142">MSDMLSLKYTAPAQNFQTISVPRPDAWHSDVACVSVDSFMNTRSEIHLSPRLWYLRVGIIEAQDLVLPSDKNRIAEVHVKATLVSLECEV</sequence>
<dbReference type="PANTHER" id="PTHR31425">
    <property type="entry name" value="PHOSPHORIBOSYLANTHRANILATE TRANSFERASE ISOFORM 1"/>
    <property type="match status" value="1"/>
</dbReference>
<reference evidence="1 2" key="1">
    <citation type="journal article" date="2024" name="G3 (Bethesda)">
        <title>Genome assembly of Hibiscus sabdariffa L. provides insights into metabolisms of medicinal natural products.</title>
        <authorList>
            <person name="Kim T."/>
        </authorList>
    </citation>
    <scope>NUCLEOTIDE SEQUENCE [LARGE SCALE GENOMIC DNA]</scope>
    <source>
        <strain evidence="1">TK-2024</strain>
        <tissue evidence="1">Old leaves</tissue>
    </source>
</reference>
<gene>
    <name evidence="1" type="ORF">V6N12_073817</name>
</gene>
<proteinExistence type="predicted"/>
<comment type="caution">
    <text evidence="1">The sequence shown here is derived from an EMBL/GenBank/DDBJ whole genome shotgun (WGS) entry which is preliminary data.</text>
</comment>
<evidence type="ECO:0000313" key="2">
    <source>
        <dbReference type="Proteomes" id="UP001472677"/>
    </source>
</evidence>
<accession>A0ABR2BD61</accession>
<protein>
    <submittedName>
        <fullName evidence="1">Uncharacterized protein</fullName>
    </submittedName>
</protein>